<dbReference type="EMBL" id="KT624200">
    <property type="protein sequence ID" value="AMM44985.1"/>
    <property type="molecule type" value="Genomic_DNA"/>
</dbReference>
<reference evidence="1 2" key="1">
    <citation type="submission" date="2015-08" db="EMBL/GenBank/DDBJ databases">
        <authorList>
            <person name="Babu N.S."/>
            <person name="Beckwith C.J."/>
            <person name="Beseler K.G."/>
            <person name="Brison A."/>
            <person name="Carone J.V."/>
            <person name="Caskin T.P."/>
            <person name="Diamond M."/>
            <person name="Durham M.E."/>
            <person name="Foxe J.M."/>
            <person name="Go M."/>
            <person name="Henderson B.A."/>
            <person name="Jones I.B."/>
            <person name="McGettigan J.A."/>
            <person name="Micheletti S.J."/>
            <person name="Nasrallah M.E."/>
            <person name="Ortiz D."/>
            <person name="Piller C.R."/>
            <person name="Privatt S.R."/>
            <person name="Schneider S.L."/>
            <person name="Sharp S."/>
            <person name="Smith T.C."/>
            <person name="Stanton J.D."/>
            <person name="Ullery H.E."/>
            <person name="Wilson R.J."/>
            <person name="Serrano M.G."/>
            <person name="Buck G."/>
            <person name="Lee V."/>
            <person name="Wang Y."/>
            <person name="Carvalho R."/>
            <person name="Voegtly L."/>
            <person name="Shi R."/>
            <person name="Duckworth R."/>
            <person name="Johnson A."/>
            <person name="Loviza R."/>
            <person name="Walstead R."/>
            <person name="Shah Z."/>
            <person name="Kiflezghi M."/>
            <person name="Wade K."/>
            <person name="Ball S.L."/>
            <person name="Bradley K.W."/>
            <person name="Asai D.J."/>
            <person name="Bowman C.A."/>
            <person name="Russell D.A."/>
            <person name="Pope W.H."/>
            <person name="Jacobs-Sera D."/>
            <person name="Hendrix R.W."/>
            <person name="Hatfull G.F."/>
        </authorList>
    </citation>
    <scope>NUCLEOTIDE SEQUENCE [LARGE SCALE GENOMIC DNA]</scope>
</reference>
<dbReference type="KEGG" id="vg:29125354"/>
<sequence length="96" mass="10895">MPELQIAESHGLQDVLVFQLCDCDSVAAYTLDEAIDWYKNLTGLTDDELYPYDEIETVPFDYQVRISESDSTLTTVRQIVDQLWDGTPFIVTSKGV</sequence>
<dbReference type="Proteomes" id="UP000203261">
    <property type="component" value="Segment"/>
</dbReference>
<accession>A0A127AWG6</accession>
<protein>
    <submittedName>
        <fullName evidence="1">Uncharacterized protein</fullName>
    </submittedName>
</protein>
<dbReference type="GeneID" id="29125354"/>
<name>A0A127AWG6_9CAUD</name>
<proteinExistence type="predicted"/>
<evidence type="ECO:0000313" key="1">
    <source>
        <dbReference type="EMBL" id="AMM44985.1"/>
    </source>
</evidence>
<evidence type="ECO:0000313" key="2">
    <source>
        <dbReference type="Proteomes" id="UP000203261"/>
    </source>
</evidence>
<gene>
    <name evidence="1" type="ORF">SP15_185</name>
</gene>
<organism evidence="1 2">
    <name type="scientific">Bacillus phage SP-15</name>
    <dbReference type="NCBI Taxonomy" id="1792032"/>
    <lineage>
        <taxon>Viruses</taxon>
        <taxon>Duplodnaviria</taxon>
        <taxon>Heunggongvirae</taxon>
        <taxon>Uroviricota</taxon>
        <taxon>Caudoviricetes</taxon>
        <taxon>Thornevirus</taxon>
        <taxon>Thornevirus SP15</taxon>
    </lineage>
</organism>
<keyword evidence="2" id="KW-1185">Reference proteome</keyword>
<dbReference type="RefSeq" id="YP_009302574.1">
    <property type="nucleotide sequence ID" value="NC_031245.1"/>
</dbReference>